<keyword evidence="1" id="KW-0812">Transmembrane</keyword>
<reference evidence="3 4" key="1">
    <citation type="submission" date="2016-10" db="EMBL/GenBank/DDBJ databases">
        <authorList>
            <person name="de Groot N.N."/>
        </authorList>
    </citation>
    <scope>NUCLEOTIDE SEQUENCE [LARGE SCALE GENOMIC DNA]</scope>
    <source>
        <strain evidence="3 4">MON 2.2</strain>
    </source>
</reference>
<dbReference type="RefSeq" id="WP_090594750.1">
    <property type="nucleotide sequence ID" value="NZ_LT629688.1"/>
</dbReference>
<feature type="transmembrane region" description="Helical" evidence="1">
    <location>
        <begin position="101"/>
        <end position="123"/>
    </location>
</feature>
<dbReference type="Pfam" id="PF07885">
    <property type="entry name" value="Ion_trans_2"/>
    <property type="match status" value="1"/>
</dbReference>
<dbReference type="AlphaFoldDB" id="A0A1G7BUE9"/>
<evidence type="ECO:0000313" key="4">
    <source>
        <dbReference type="Proteomes" id="UP000198546"/>
    </source>
</evidence>
<dbReference type="STRING" id="675864.SAMN04489747_3068"/>
<dbReference type="Gene3D" id="1.10.287.70">
    <property type="match status" value="1"/>
</dbReference>
<feature type="transmembrane region" description="Helical" evidence="1">
    <location>
        <begin position="56"/>
        <end position="81"/>
    </location>
</feature>
<evidence type="ECO:0000259" key="2">
    <source>
        <dbReference type="Pfam" id="PF07885"/>
    </source>
</evidence>
<evidence type="ECO:0000313" key="3">
    <source>
        <dbReference type="EMBL" id="SDE30592.1"/>
    </source>
</evidence>
<proteinExistence type="predicted"/>
<sequence>MDVLLTVLGLLVVLVGLRDIYHGLLHPSGKGALARGLISGVWWVSKRLGHRLGSAVGPAAMVAVVVLWIALQALGWALVYLPHVPEGFVYSTGFDPARQPAFFDAVYVSLVALATLGFGDVVATAPWPRMAAPLQALTGFALLTAALTWFTQVYPPLARRRALALRLKGLADTGYVAGLGAYEPALVGQLVDSLTDEVLRARVDLTQHSESYYFQEQDPDLSLASQLPEAVALQEVAATSPSPALRAGAARLGAALEQLAGTLRADFVRAPEGVEATFAAYASDHARDPRRVR</sequence>
<dbReference type="SUPFAM" id="SSF81324">
    <property type="entry name" value="Voltage-gated potassium channels"/>
    <property type="match status" value="1"/>
</dbReference>
<keyword evidence="4" id="KW-1185">Reference proteome</keyword>
<feature type="domain" description="Potassium channel" evidence="2">
    <location>
        <begin position="81"/>
        <end position="153"/>
    </location>
</feature>
<gene>
    <name evidence="3" type="ORF">SAMN04489747_3068</name>
</gene>
<keyword evidence="1" id="KW-0472">Membrane</keyword>
<organism evidence="3 4">
    <name type="scientific">Auraticoccus monumenti</name>
    <dbReference type="NCBI Taxonomy" id="675864"/>
    <lineage>
        <taxon>Bacteria</taxon>
        <taxon>Bacillati</taxon>
        <taxon>Actinomycetota</taxon>
        <taxon>Actinomycetes</taxon>
        <taxon>Propionibacteriales</taxon>
        <taxon>Propionibacteriaceae</taxon>
        <taxon>Auraticoccus</taxon>
    </lineage>
</organism>
<feature type="transmembrane region" description="Helical" evidence="1">
    <location>
        <begin position="130"/>
        <end position="150"/>
    </location>
</feature>
<dbReference type="InterPro" id="IPR013099">
    <property type="entry name" value="K_chnl_dom"/>
</dbReference>
<protein>
    <submittedName>
        <fullName evidence="3">Ion channel</fullName>
    </submittedName>
</protein>
<dbReference type="OrthoDB" id="8477930at2"/>
<keyword evidence="1" id="KW-1133">Transmembrane helix</keyword>
<accession>A0A1G7BUE9</accession>
<evidence type="ECO:0000256" key="1">
    <source>
        <dbReference type="SAM" id="Phobius"/>
    </source>
</evidence>
<name>A0A1G7BUE9_9ACTN</name>
<dbReference type="Proteomes" id="UP000198546">
    <property type="component" value="Chromosome i"/>
</dbReference>
<dbReference type="EMBL" id="LT629688">
    <property type="protein sequence ID" value="SDE30592.1"/>
    <property type="molecule type" value="Genomic_DNA"/>
</dbReference>